<name>A0ABT7AQA2_9CYAN</name>
<accession>A0ABT7AQA2</accession>
<proteinExistence type="predicted"/>
<reference evidence="2 3" key="1">
    <citation type="submission" date="2023-01" db="EMBL/GenBank/DDBJ databases">
        <title>Novel diversity within Roseofilum (Cyanobacteria; Desertifilaceae) from marine benthic mats with descriptions of four novel species.</title>
        <authorList>
            <person name="Wang Y."/>
            <person name="Berthold D.E."/>
            <person name="Hu J."/>
            <person name="Lefler F.W."/>
            <person name="Laughinghouse H.D. IV."/>
        </authorList>
    </citation>
    <scope>NUCLEOTIDE SEQUENCE [LARGE SCALE GENOMIC DNA]</scope>
    <source>
        <strain evidence="2 3">BLCC-M154</strain>
    </source>
</reference>
<dbReference type="RefSeq" id="WP_283752843.1">
    <property type="nucleotide sequence ID" value="NZ_JAQOSP010000042.1"/>
</dbReference>
<protein>
    <submittedName>
        <fullName evidence="2">Uncharacterized protein</fullName>
    </submittedName>
</protein>
<gene>
    <name evidence="2" type="ORF">PMG71_06550</name>
</gene>
<dbReference type="Proteomes" id="UP001235303">
    <property type="component" value="Unassembled WGS sequence"/>
</dbReference>
<dbReference type="EMBL" id="JAQOSP010000042">
    <property type="protein sequence ID" value="MDJ1169082.1"/>
    <property type="molecule type" value="Genomic_DNA"/>
</dbReference>
<evidence type="ECO:0000313" key="3">
    <source>
        <dbReference type="Proteomes" id="UP001235303"/>
    </source>
</evidence>
<sequence length="77" mass="8480">MGSSTQEGPLTTQYTFRSVPDEGTSAMNDNEIELTPFKILVLAADGLAAIERRDNRGKVYVSLDTLFNLDTQQVITD</sequence>
<evidence type="ECO:0000313" key="2">
    <source>
        <dbReference type="EMBL" id="MDJ1169082.1"/>
    </source>
</evidence>
<organism evidence="2 3">
    <name type="scientific">Roseofilum acuticapitatum BLCC-M154</name>
    <dbReference type="NCBI Taxonomy" id="3022444"/>
    <lineage>
        <taxon>Bacteria</taxon>
        <taxon>Bacillati</taxon>
        <taxon>Cyanobacteriota</taxon>
        <taxon>Cyanophyceae</taxon>
        <taxon>Desertifilales</taxon>
        <taxon>Desertifilaceae</taxon>
        <taxon>Roseofilum</taxon>
        <taxon>Roseofilum acuticapitatum</taxon>
    </lineage>
</organism>
<evidence type="ECO:0000256" key="1">
    <source>
        <dbReference type="SAM" id="MobiDB-lite"/>
    </source>
</evidence>
<keyword evidence="3" id="KW-1185">Reference proteome</keyword>
<feature type="region of interest" description="Disordered" evidence="1">
    <location>
        <begin position="1"/>
        <end position="24"/>
    </location>
</feature>
<feature type="compositionally biased region" description="Polar residues" evidence="1">
    <location>
        <begin position="1"/>
        <end position="16"/>
    </location>
</feature>
<comment type="caution">
    <text evidence="2">The sequence shown here is derived from an EMBL/GenBank/DDBJ whole genome shotgun (WGS) entry which is preliminary data.</text>
</comment>